<organism evidence="2">
    <name type="scientific">Tanacetum cinerariifolium</name>
    <name type="common">Dalmatian daisy</name>
    <name type="synonym">Chrysanthemum cinerariifolium</name>
    <dbReference type="NCBI Taxonomy" id="118510"/>
    <lineage>
        <taxon>Eukaryota</taxon>
        <taxon>Viridiplantae</taxon>
        <taxon>Streptophyta</taxon>
        <taxon>Embryophyta</taxon>
        <taxon>Tracheophyta</taxon>
        <taxon>Spermatophyta</taxon>
        <taxon>Magnoliopsida</taxon>
        <taxon>eudicotyledons</taxon>
        <taxon>Gunneridae</taxon>
        <taxon>Pentapetalae</taxon>
        <taxon>asterids</taxon>
        <taxon>campanulids</taxon>
        <taxon>Asterales</taxon>
        <taxon>Asteraceae</taxon>
        <taxon>Asteroideae</taxon>
        <taxon>Anthemideae</taxon>
        <taxon>Anthemidinae</taxon>
        <taxon>Tanacetum</taxon>
    </lineage>
</organism>
<feature type="compositionally biased region" description="Basic residues" evidence="1">
    <location>
        <begin position="31"/>
        <end position="40"/>
    </location>
</feature>
<sequence>LSSTGVNLLSSASGSQPQGNTKNDRIQRTPSKAKKNKLKDHPRTVRPSLNKKKSVVDTKAISSIPNSKSNVNSDLKCATCDGCLFSDNHDYVYLRMSIL</sequence>
<name>A0A699VDG5_TANCI</name>
<proteinExistence type="predicted"/>
<evidence type="ECO:0000256" key="1">
    <source>
        <dbReference type="SAM" id="MobiDB-lite"/>
    </source>
</evidence>
<reference evidence="2" key="1">
    <citation type="journal article" date="2019" name="Sci. Rep.">
        <title>Draft genome of Tanacetum cinerariifolium, the natural source of mosquito coil.</title>
        <authorList>
            <person name="Yamashiro T."/>
            <person name="Shiraishi A."/>
            <person name="Satake H."/>
            <person name="Nakayama K."/>
        </authorList>
    </citation>
    <scope>NUCLEOTIDE SEQUENCE</scope>
</reference>
<feature type="non-terminal residue" evidence="2">
    <location>
        <position position="1"/>
    </location>
</feature>
<feature type="region of interest" description="Disordered" evidence="1">
    <location>
        <begin position="1"/>
        <end position="57"/>
    </location>
</feature>
<feature type="compositionally biased region" description="Polar residues" evidence="1">
    <location>
        <begin position="1"/>
        <end position="21"/>
    </location>
</feature>
<dbReference type="AlphaFoldDB" id="A0A699VDG5"/>
<comment type="caution">
    <text evidence="2">The sequence shown here is derived from an EMBL/GenBank/DDBJ whole genome shotgun (WGS) entry which is preliminary data.</text>
</comment>
<evidence type="ECO:0000313" key="2">
    <source>
        <dbReference type="EMBL" id="GFD33475.1"/>
    </source>
</evidence>
<protein>
    <submittedName>
        <fullName evidence="2">Uncharacterized protein</fullName>
    </submittedName>
</protein>
<dbReference type="EMBL" id="BKCJ011435902">
    <property type="protein sequence ID" value="GFD33475.1"/>
    <property type="molecule type" value="Genomic_DNA"/>
</dbReference>
<accession>A0A699VDG5</accession>
<gene>
    <name evidence="2" type="ORF">Tci_905444</name>
</gene>